<dbReference type="InterPro" id="IPR001807">
    <property type="entry name" value="ClC"/>
</dbReference>
<feature type="domain" description="CBS" evidence="12">
    <location>
        <begin position="539"/>
        <end position="596"/>
    </location>
</feature>
<feature type="transmembrane region" description="Helical" evidence="11">
    <location>
        <begin position="393"/>
        <end position="417"/>
    </location>
</feature>
<dbReference type="PANTHER" id="PTHR43427:SF6">
    <property type="entry name" value="CHLORIDE CHANNEL PROTEIN CLC-E"/>
    <property type="match status" value="1"/>
</dbReference>
<evidence type="ECO:0000256" key="3">
    <source>
        <dbReference type="ARBA" id="ARBA00022692"/>
    </source>
</evidence>
<keyword evidence="2" id="KW-0813">Transport</keyword>
<keyword evidence="8" id="KW-0868">Chloride</keyword>
<keyword evidence="3 11" id="KW-0812">Transmembrane</keyword>
<dbReference type="CDD" id="cd00400">
    <property type="entry name" value="Voltage_gated_ClC"/>
    <property type="match status" value="1"/>
</dbReference>
<evidence type="ECO:0000256" key="10">
    <source>
        <dbReference type="PROSITE-ProRule" id="PRU00703"/>
    </source>
</evidence>
<protein>
    <submittedName>
        <fullName evidence="13">Chloride channel protein</fullName>
    </submittedName>
</protein>
<keyword evidence="10" id="KW-0129">CBS domain</keyword>
<dbReference type="Pfam" id="PF00571">
    <property type="entry name" value="CBS"/>
    <property type="match status" value="1"/>
</dbReference>
<dbReference type="Gene3D" id="1.10.3080.10">
    <property type="entry name" value="Clc chloride channel"/>
    <property type="match status" value="1"/>
</dbReference>
<dbReference type="Pfam" id="PF00654">
    <property type="entry name" value="Voltage_CLC"/>
    <property type="match status" value="1"/>
</dbReference>
<evidence type="ECO:0000259" key="12">
    <source>
        <dbReference type="PROSITE" id="PS51371"/>
    </source>
</evidence>
<gene>
    <name evidence="13" type="ORF">A4D02_34495</name>
</gene>
<evidence type="ECO:0000256" key="11">
    <source>
        <dbReference type="SAM" id="Phobius"/>
    </source>
</evidence>
<keyword evidence="14" id="KW-1185">Reference proteome</keyword>
<dbReference type="PROSITE" id="PS51371">
    <property type="entry name" value="CBS"/>
    <property type="match status" value="1"/>
</dbReference>
<dbReference type="EMBL" id="LWBO01000022">
    <property type="protein sequence ID" value="OQP45065.1"/>
    <property type="molecule type" value="Genomic_DNA"/>
</dbReference>
<organism evidence="13 14">
    <name type="scientific">Niastella koreensis</name>
    <dbReference type="NCBI Taxonomy" id="354356"/>
    <lineage>
        <taxon>Bacteria</taxon>
        <taxon>Pseudomonadati</taxon>
        <taxon>Bacteroidota</taxon>
        <taxon>Chitinophagia</taxon>
        <taxon>Chitinophagales</taxon>
        <taxon>Chitinophagaceae</taxon>
        <taxon>Niastella</taxon>
    </lineage>
</organism>
<evidence type="ECO:0000256" key="2">
    <source>
        <dbReference type="ARBA" id="ARBA00022448"/>
    </source>
</evidence>
<dbReference type="InterPro" id="IPR050368">
    <property type="entry name" value="ClC-type_chloride_channel"/>
</dbReference>
<feature type="transmembrane region" description="Helical" evidence="11">
    <location>
        <begin position="331"/>
        <end position="353"/>
    </location>
</feature>
<dbReference type="CDD" id="cd02205">
    <property type="entry name" value="CBS_pair_SF"/>
    <property type="match status" value="1"/>
</dbReference>
<keyword evidence="6 11" id="KW-0472">Membrane</keyword>
<comment type="caution">
    <text evidence="13">The sequence shown here is derived from an EMBL/GenBank/DDBJ whole genome shotgun (WGS) entry which is preliminary data.</text>
</comment>
<evidence type="ECO:0000256" key="6">
    <source>
        <dbReference type="ARBA" id="ARBA00023136"/>
    </source>
</evidence>
<dbReference type="RefSeq" id="WP_014222100.1">
    <property type="nucleotide sequence ID" value="NZ_LWBO01000022.1"/>
</dbReference>
<feature type="transmembrane region" description="Helical" evidence="11">
    <location>
        <begin position="294"/>
        <end position="319"/>
    </location>
</feature>
<name>A0ABX3NSM8_9BACT</name>
<evidence type="ECO:0000256" key="1">
    <source>
        <dbReference type="ARBA" id="ARBA00004141"/>
    </source>
</evidence>
<sequence>MDHTAKHSHNRIPISVSLDETMSQNDMNQVQAGNKKRLAIMSGFAVAVAICISFIAKGLVYLINLFTNLAFNHTWSLAPGNPGGHHYGAFVIIIPAIGGLIVGLMALYGSKAIRGHGIPEAMEQILTNDSKIRPSITYLKPLSSAISIGTGGPFGAEGPIIATGGALGSTIGQLFRISAYERKILLTAGATAGMSAIFGSPVAAIFLAIELLLFEFSPRSIIPVALACITGAAGHHLLFEAGPVFPSPVLQAPGNMALITYSIIGIVIGLLAAGVTKIVYLIEDAFEKLPIHWAWWPAIGGLAVGIVGYFAPYTLGVGYENITHVLSGQMTLQLIVSLAVMKFISWAIALGSGTSGGTLAPLLTIGGATGAALGIAAMAIFPQAGVNVSMAALIGMSAMFAGASRALLTSIIFAIETTGQENALLPLLASCIAAYIVSYFLMEHTIMTEKIARRGVKTPDIYQPDVLDKITVEQVLSDATVINGDTSIKEVRSWLEEQKDQQRNYYIVVNNEGIFKGLVSASNLFSMHHEITEPIETLIKRKATVISPRNTLKTAVQLMASENVDVLPVVDRTNNSVLGVLSYKDILSGYRQMAEEGQGTITISLKRRTLKMLVHGKKGMAVLKPTPKKEADV</sequence>
<evidence type="ECO:0000313" key="14">
    <source>
        <dbReference type="Proteomes" id="UP000192277"/>
    </source>
</evidence>
<dbReference type="SMART" id="SM00116">
    <property type="entry name" value="CBS"/>
    <property type="match status" value="1"/>
</dbReference>
<feature type="transmembrane region" description="Helical" evidence="11">
    <location>
        <begin position="184"/>
        <end position="209"/>
    </location>
</feature>
<keyword evidence="5" id="KW-0406">Ion transport</keyword>
<dbReference type="Proteomes" id="UP000192277">
    <property type="component" value="Unassembled WGS sequence"/>
</dbReference>
<keyword evidence="4 11" id="KW-1133">Transmembrane helix</keyword>
<keyword evidence="7" id="KW-0869">Chloride channel</keyword>
<evidence type="ECO:0000256" key="7">
    <source>
        <dbReference type="ARBA" id="ARBA00023173"/>
    </source>
</evidence>
<feature type="transmembrane region" description="Helical" evidence="11">
    <location>
        <begin position="423"/>
        <end position="442"/>
    </location>
</feature>
<dbReference type="SUPFAM" id="SSF54631">
    <property type="entry name" value="CBS-domain pair"/>
    <property type="match status" value="1"/>
</dbReference>
<evidence type="ECO:0000256" key="8">
    <source>
        <dbReference type="ARBA" id="ARBA00023214"/>
    </source>
</evidence>
<dbReference type="InterPro" id="IPR046342">
    <property type="entry name" value="CBS_dom_sf"/>
</dbReference>
<dbReference type="PANTHER" id="PTHR43427">
    <property type="entry name" value="CHLORIDE CHANNEL PROTEIN CLC-E"/>
    <property type="match status" value="1"/>
</dbReference>
<feature type="transmembrane region" description="Helical" evidence="11">
    <location>
        <begin position="359"/>
        <end position="381"/>
    </location>
</feature>
<feature type="transmembrane region" description="Helical" evidence="11">
    <location>
        <begin position="44"/>
        <end position="67"/>
    </location>
</feature>
<evidence type="ECO:0000313" key="13">
    <source>
        <dbReference type="EMBL" id="OQP45065.1"/>
    </source>
</evidence>
<keyword evidence="9" id="KW-0407">Ion channel</keyword>
<feature type="transmembrane region" description="Helical" evidence="11">
    <location>
        <begin position="259"/>
        <end position="282"/>
    </location>
</feature>
<evidence type="ECO:0000256" key="5">
    <source>
        <dbReference type="ARBA" id="ARBA00023065"/>
    </source>
</evidence>
<evidence type="ECO:0000256" key="4">
    <source>
        <dbReference type="ARBA" id="ARBA00022989"/>
    </source>
</evidence>
<dbReference type="SUPFAM" id="SSF81340">
    <property type="entry name" value="Clc chloride channel"/>
    <property type="match status" value="1"/>
</dbReference>
<dbReference type="InterPro" id="IPR000644">
    <property type="entry name" value="CBS_dom"/>
</dbReference>
<proteinExistence type="predicted"/>
<dbReference type="Gene3D" id="3.10.580.10">
    <property type="entry name" value="CBS-domain"/>
    <property type="match status" value="1"/>
</dbReference>
<comment type="subcellular location">
    <subcellularLocation>
        <location evidence="1">Membrane</location>
        <topology evidence="1">Multi-pass membrane protein</topology>
    </subcellularLocation>
</comment>
<feature type="transmembrane region" description="Helical" evidence="11">
    <location>
        <begin position="87"/>
        <end position="108"/>
    </location>
</feature>
<evidence type="ECO:0000256" key="9">
    <source>
        <dbReference type="ARBA" id="ARBA00023303"/>
    </source>
</evidence>
<accession>A0ABX3NSM8</accession>
<reference evidence="13 14" key="1">
    <citation type="submission" date="2016-04" db="EMBL/GenBank/DDBJ databases">
        <authorList>
            <person name="Chen L."/>
            <person name="Zhuang W."/>
            <person name="Wang G."/>
        </authorList>
    </citation>
    <scope>NUCLEOTIDE SEQUENCE [LARGE SCALE GENOMIC DNA]</scope>
    <source>
        <strain evidence="14">GR20</strain>
    </source>
</reference>
<dbReference type="InterPro" id="IPR014743">
    <property type="entry name" value="Cl-channel_core"/>
</dbReference>
<dbReference type="PRINTS" id="PR00762">
    <property type="entry name" value="CLCHANNEL"/>
</dbReference>